<comment type="caution">
    <text evidence="2">The sequence shown here is derived from an EMBL/GenBank/DDBJ whole genome shotgun (WGS) entry which is preliminary data.</text>
</comment>
<dbReference type="AlphaFoldDB" id="A0A843UAC7"/>
<protein>
    <submittedName>
        <fullName evidence="2">Uncharacterized protein</fullName>
    </submittedName>
</protein>
<sequence>MQGLLEGQWKKPKCATNPSKAHLHECPMGGGQMRGGTRAPQWIDAQWREPLPILLQKLDGEGRKRTGSGVPPVWALGLEVPTFGGLEGVPEVPPLGSGKGGNWSPPSPSGWRVVMGWGGPEVG</sequence>
<gene>
    <name evidence="2" type="ORF">Taro_010695</name>
</gene>
<name>A0A843UAC7_COLES</name>
<organism evidence="2 3">
    <name type="scientific">Colocasia esculenta</name>
    <name type="common">Wild taro</name>
    <name type="synonym">Arum esculentum</name>
    <dbReference type="NCBI Taxonomy" id="4460"/>
    <lineage>
        <taxon>Eukaryota</taxon>
        <taxon>Viridiplantae</taxon>
        <taxon>Streptophyta</taxon>
        <taxon>Embryophyta</taxon>
        <taxon>Tracheophyta</taxon>
        <taxon>Spermatophyta</taxon>
        <taxon>Magnoliopsida</taxon>
        <taxon>Liliopsida</taxon>
        <taxon>Araceae</taxon>
        <taxon>Aroideae</taxon>
        <taxon>Colocasieae</taxon>
        <taxon>Colocasia</taxon>
    </lineage>
</organism>
<evidence type="ECO:0000256" key="1">
    <source>
        <dbReference type="SAM" id="MobiDB-lite"/>
    </source>
</evidence>
<feature type="region of interest" description="Disordered" evidence="1">
    <location>
        <begin position="1"/>
        <end position="37"/>
    </location>
</feature>
<feature type="region of interest" description="Disordered" evidence="1">
    <location>
        <begin position="89"/>
        <end position="123"/>
    </location>
</feature>
<accession>A0A843UAC7</accession>
<evidence type="ECO:0000313" key="2">
    <source>
        <dbReference type="EMBL" id="MQL78273.1"/>
    </source>
</evidence>
<keyword evidence="3" id="KW-1185">Reference proteome</keyword>
<reference evidence="2" key="1">
    <citation type="submission" date="2017-07" db="EMBL/GenBank/DDBJ databases">
        <title>Taro Niue Genome Assembly and Annotation.</title>
        <authorList>
            <person name="Atibalentja N."/>
            <person name="Keating K."/>
            <person name="Fields C.J."/>
        </authorList>
    </citation>
    <scope>NUCLEOTIDE SEQUENCE</scope>
    <source>
        <strain evidence="2">Niue_2</strain>
        <tissue evidence="2">Leaf</tissue>
    </source>
</reference>
<evidence type="ECO:0000313" key="3">
    <source>
        <dbReference type="Proteomes" id="UP000652761"/>
    </source>
</evidence>
<dbReference type="EMBL" id="NMUH01000390">
    <property type="protein sequence ID" value="MQL78273.1"/>
    <property type="molecule type" value="Genomic_DNA"/>
</dbReference>
<proteinExistence type="predicted"/>
<dbReference type="Proteomes" id="UP000652761">
    <property type="component" value="Unassembled WGS sequence"/>
</dbReference>